<protein>
    <submittedName>
        <fullName evidence="1">STM4014 family protein</fullName>
    </submittedName>
</protein>
<dbReference type="EMBL" id="JAELUP010000089">
    <property type="protein sequence ID" value="MBJ6362706.1"/>
    <property type="molecule type" value="Genomic_DNA"/>
</dbReference>
<dbReference type="GO" id="GO:0005737">
    <property type="term" value="C:cytoplasm"/>
    <property type="evidence" value="ECO:0007669"/>
    <property type="project" value="TreeGrafter"/>
</dbReference>
<evidence type="ECO:0000313" key="2">
    <source>
        <dbReference type="Proteomes" id="UP000640274"/>
    </source>
</evidence>
<dbReference type="PANTHER" id="PTHR21621:SF0">
    <property type="entry name" value="BETA-CITRYLGLUTAMATE SYNTHASE B-RELATED"/>
    <property type="match status" value="1"/>
</dbReference>
<gene>
    <name evidence="1" type="ORF">JFN88_15915</name>
</gene>
<dbReference type="PANTHER" id="PTHR21621">
    <property type="entry name" value="RIBOSOMAL PROTEIN S6 MODIFICATION PROTEIN"/>
    <property type="match status" value="1"/>
</dbReference>
<evidence type="ECO:0000313" key="1">
    <source>
        <dbReference type="EMBL" id="MBJ6362706.1"/>
    </source>
</evidence>
<dbReference type="GO" id="GO:0009432">
    <property type="term" value="P:SOS response"/>
    <property type="evidence" value="ECO:0007669"/>
    <property type="project" value="TreeGrafter"/>
</dbReference>
<sequence>MLLIGNPGNRRTLGLQEARSRWGLKPAVLVTYLELLQAAEAGGEAISRLLASRLPQAEDQGLLIRLDAPGEQADVERSLIGLGAHDREGDDSLLPLSAAARRTGISAAEAALLPQEKGRITYPGQWFRGYCRLLAMISREVIRLWPKAVWVNAPEEVAVMFDKRACQQRLGACGIDIPRRLASGSAISCYEHMIREMEQDRMNRLFLKLATGSGASGVIAYQRHPLTGAEKAVTTIGIEQRDGMQILYNSGRLKQYADHATIRGLVDWLCGEGVHMEEWIPKAGIAGFSFDIRQLVVAGRACHRIARLSRSPITNLHLRNRRLAVEQTGLSTQHIERAALAAEAAMAAFPGSSVAGVDVLVRSGSRLPYIIDVNPFGDLLYGVLHEELNPYEWQMKP</sequence>
<comment type="caution">
    <text evidence="1">The sequence shown here is derived from an EMBL/GenBank/DDBJ whole genome shotgun (WGS) entry which is preliminary data.</text>
</comment>
<dbReference type="GO" id="GO:0018169">
    <property type="term" value="F:ribosomal S6-glutamic acid ligase activity"/>
    <property type="evidence" value="ECO:0007669"/>
    <property type="project" value="TreeGrafter"/>
</dbReference>
<dbReference type="InterPro" id="IPR047778">
    <property type="entry name" value="STM4014-like"/>
</dbReference>
<organism evidence="1 2">
    <name type="scientific">Paenibacillus roseus</name>
    <dbReference type="NCBI Taxonomy" id="2798579"/>
    <lineage>
        <taxon>Bacteria</taxon>
        <taxon>Bacillati</taxon>
        <taxon>Bacillota</taxon>
        <taxon>Bacilli</taxon>
        <taxon>Bacillales</taxon>
        <taxon>Paenibacillaceae</taxon>
        <taxon>Paenibacillus</taxon>
    </lineage>
</organism>
<dbReference type="AlphaFoldDB" id="A0A934J8M8"/>
<name>A0A934J8M8_9BACL</name>
<dbReference type="SUPFAM" id="SSF56059">
    <property type="entry name" value="Glutathione synthetase ATP-binding domain-like"/>
    <property type="match status" value="1"/>
</dbReference>
<keyword evidence="2" id="KW-1185">Reference proteome</keyword>
<reference evidence="1" key="1">
    <citation type="submission" date="2020-12" db="EMBL/GenBank/DDBJ databases">
        <authorList>
            <person name="Huq M.A."/>
        </authorList>
    </citation>
    <scope>NUCLEOTIDE SEQUENCE</scope>
    <source>
        <strain evidence="1">MAHUQ-46</strain>
    </source>
</reference>
<accession>A0A934J8M8</accession>
<dbReference type="NCBIfam" id="NF038074">
    <property type="entry name" value="fam_STM4014"/>
    <property type="match status" value="1"/>
</dbReference>
<dbReference type="Proteomes" id="UP000640274">
    <property type="component" value="Unassembled WGS sequence"/>
</dbReference>
<proteinExistence type="predicted"/>
<dbReference type="Gene3D" id="3.30.470.20">
    <property type="entry name" value="ATP-grasp fold, B domain"/>
    <property type="match status" value="1"/>
</dbReference>